<name>A0A7W6P0H1_9HYPH</name>
<dbReference type="GO" id="GO:0043024">
    <property type="term" value="F:ribosomal small subunit binding"/>
    <property type="evidence" value="ECO:0007669"/>
    <property type="project" value="TreeGrafter"/>
</dbReference>
<dbReference type="InterPro" id="IPR015946">
    <property type="entry name" value="KH_dom-like_a/b"/>
</dbReference>
<dbReference type="AlphaFoldDB" id="A0A7W6P0H1"/>
<comment type="caution">
    <text evidence="3">The sequence shown here is derived from an EMBL/GenBank/DDBJ whole genome shotgun (WGS) entry which is preliminary data.</text>
</comment>
<reference evidence="3 4" key="1">
    <citation type="submission" date="2020-08" db="EMBL/GenBank/DDBJ databases">
        <title>Genomic Encyclopedia of Type Strains, Phase IV (KMG-IV): sequencing the most valuable type-strain genomes for metagenomic binning, comparative biology and taxonomic classification.</title>
        <authorList>
            <person name="Goeker M."/>
        </authorList>
    </citation>
    <scope>NUCLEOTIDE SEQUENCE [LARGE SCALE GENOMIC DNA]</scope>
    <source>
        <strain evidence="3 4">DSM 26385</strain>
    </source>
</reference>
<evidence type="ECO:0000313" key="4">
    <source>
        <dbReference type="Proteomes" id="UP000584824"/>
    </source>
</evidence>
<comment type="function">
    <text evidence="2">One of several proteins that assist in the late maturation steps of the functional core of the 30S ribosomal subunit. Associates with free 30S ribosomal subunits (but not with 30S subunits that are part of 70S ribosomes or polysomes). Required for efficient processing of 16S rRNA. May interact with the 5'-terminal helix region of 16S rRNA.</text>
</comment>
<dbReference type="InterPro" id="IPR000238">
    <property type="entry name" value="RbfA"/>
</dbReference>
<dbReference type="RefSeq" id="WP_183788780.1">
    <property type="nucleotide sequence ID" value="NZ_JACIDU010000001.1"/>
</dbReference>
<proteinExistence type="inferred from homology"/>
<dbReference type="Gene3D" id="3.30.300.20">
    <property type="match status" value="1"/>
</dbReference>
<dbReference type="PROSITE" id="PS01319">
    <property type="entry name" value="RBFA"/>
    <property type="match status" value="1"/>
</dbReference>
<accession>A0A7W6P0H1</accession>
<dbReference type="NCBIfam" id="TIGR00082">
    <property type="entry name" value="rbfA"/>
    <property type="match status" value="1"/>
</dbReference>
<dbReference type="PANTHER" id="PTHR33515">
    <property type="entry name" value="RIBOSOME-BINDING FACTOR A, CHLOROPLASTIC-RELATED"/>
    <property type="match status" value="1"/>
</dbReference>
<keyword evidence="4" id="KW-1185">Reference proteome</keyword>
<dbReference type="EMBL" id="JACIDU010000001">
    <property type="protein sequence ID" value="MBB4101841.1"/>
    <property type="molecule type" value="Genomic_DNA"/>
</dbReference>
<keyword evidence="1 2" id="KW-0690">Ribosome biogenesis</keyword>
<comment type="similarity">
    <text evidence="2">Belongs to the RbfA family.</text>
</comment>
<comment type="subunit">
    <text evidence="2">Monomer. Binds 30S ribosomal subunits, but not 50S ribosomal subunits or 70S ribosomes.</text>
</comment>
<dbReference type="NCBIfam" id="NF001802">
    <property type="entry name" value="PRK00521.2-5"/>
    <property type="match status" value="1"/>
</dbReference>
<dbReference type="Proteomes" id="UP000584824">
    <property type="component" value="Unassembled WGS sequence"/>
</dbReference>
<evidence type="ECO:0000313" key="3">
    <source>
        <dbReference type="EMBL" id="MBB4101841.1"/>
    </source>
</evidence>
<protein>
    <recommendedName>
        <fullName evidence="2">Ribosome-binding factor A</fullName>
    </recommendedName>
</protein>
<sequence length="135" mass="15401">MTRPTSSAPSQRMLRVGEQVRAAITQVLQRGDVRDPLLEKTIVSISEVRMSPDLKIATAYVTPLGVSDHEATIKALNHHAKYIRGRLGPYLHQMKYMPEVRFRDDTSFDNYSRIDALLRSPEVVRDLKAHDDNEE</sequence>
<dbReference type="HAMAP" id="MF_00003">
    <property type="entry name" value="RbfA"/>
    <property type="match status" value="1"/>
</dbReference>
<evidence type="ECO:0000256" key="1">
    <source>
        <dbReference type="ARBA" id="ARBA00022517"/>
    </source>
</evidence>
<evidence type="ECO:0000256" key="2">
    <source>
        <dbReference type="HAMAP-Rule" id="MF_00003"/>
    </source>
</evidence>
<dbReference type="GO" id="GO:0005829">
    <property type="term" value="C:cytosol"/>
    <property type="evidence" value="ECO:0007669"/>
    <property type="project" value="TreeGrafter"/>
</dbReference>
<comment type="subcellular location">
    <subcellularLocation>
        <location evidence="2">Cytoplasm</location>
    </subcellularLocation>
</comment>
<dbReference type="InterPro" id="IPR020053">
    <property type="entry name" value="Ribosome-bd_factorA_CS"/>
</dbReference>
<dbReference type="PANTHER" id="PTHR33515:SF1">
    <property type="entry name" value="RIBOSOME-BINDING FACTOR A, CHLOROPLASTIC-RELATED"/>
    <property type="match status" value="1"/>
</dbReference>
<organism evidence="3 4">
    <name type="scientific">Allorhizobium borbori</name>
    <dbReference type="NCBI Taxonomy" id="485907"/>
    <lineage>
        <taxon>Bacteria</taxon>
        <taxon>Pseudomonadati</taxon>
        <taxon>Pseudomonadota</taxon>
        <taxon>Alphaproteobacteria</taxon>
        <taxon>Hyphomicrobiales</taxon>
        <taxon>Rhizobiaceae</taxon>
        <taxon>Rhizobium/Agrobacterium group</taxon>
        <taxon>Allorhizobium</taxon>
    </lineage>
</organism>
<dbReference type="GO" id="GO:0030490">
    <property type="term" value="P:maturation of SSU-rRNA"/>
    <property type="evidence" value="ECO:0007669"/>
    <property type="project" value="UniProtKB-UniRule"/>
</dbReference>
<dbReference type="InterPro" id="IPR023799">
    <property type="entry name" value="RbfA_dom_sf"/>
</dbReference>
<gene>
    <name evidence="2" type="primary">rbfA</name>
    <name evidence="3" type="ORF">GGQ66_000357</name>
</gene>
<dbReference type="Pfam" id="PF02033">
    <property type="entry name" value="RBFA"/>
    <property type="match status" value="1"/>
</dbReference>
<dbReference type="SUPFAM" id="SSF89919">
    <property type="entry name" value="Ribosome-binding factor A, RbfA"/>
    <property type="match status" value="1"/>
</dbReference>
<keyword evidence="2" id="KW-0963">Cytoplasm</keyword>